<dbReference type="GO" id="GO:0000976">
    <property type="term" value="F:transcription cis-regulatory region binding"/>
    <property type="evidence" value="ECO:0007669"/>
    <property type="project" value="TreeGrafter"/>
</dbReference>
<dbReference type="SUPFAM" id="SSF48498">
    <property type="entry name" value="Tetracyclin repressor-like, C-terminal domain"/>
    <property type="match status" value="1"/>
</dbReference>
<dbReference type="PANTHER" id="PTHR30055:SF226">
    <property type="entry name" value="HTH-TYPE TRANSCRIPTIONAL REGULATOR PKSA"/>
    <property type="match status" value="1"/>
</dbReference>
<feature type="domain" description="HTH tetR-type" evidence="3">
    <location>
        <begin position="10"/>
        <end position="70"/>
    </location>
</feature>
<feature type="DNA-binding region" description="H-T-H motif" evidence="2">
    <location>
        <begin position="33"/>
        <end position="52"/>
    </location>
</feature>
<organism evidence="4 5">
    <name type="scientific">Lawsonibacter faecis</name>
    <dbReference type="NCBI Taxonomy" id="2763052"/>
    <lineage>
        <taxon>Bacteria</taxon>
        <taxon>Bacillati</taxon>
        <taxon>Bacillota</taxon>
        <taxon>Clostridia</taxon>
        <taxon>Eubacteriales</taxon>
        <taxon>Oscillospiraceae</taxon>
        <taxon>Lawsonibacter</taxon>
    </lineage>
</organism>
<dbReference type="InterPro" id="IPR050109">
    <property type="entry name" value="HTH-type_TetR-like_transc_reg"/>
</dbReference>
<evidence type="ECO:0000313" key="5">
    <source>
        <dbReference type="Proteomes" id="UP000607645"/>
    </source>
</evidence>
<evidence type="ECO:0000259" key="3">
    <source>
        <dbReference type="PROSITE" id="PS50977"/>
    </source>
</evidence>
<dbReference type="AlphaFoldDB" id="A0A8J6JPG3"/>
<dbReference type="EMBL" id="JACOPQ010000010">
    <property type="protein sequence ID" value="MBC5737880.1"/>
    <property type="molecule type" value="Genomic_DNA"/>
</dbReference>
<dbReference type="InterPro" id="IPR036271">
    <property type="entry name" value="Tet_transcr_reg_TetR-rel_C_sf"/>
</dbReference>
<evidence type="ECO:0000256" key="2">
    <source>
        <dbReference type="PROSITE-ProRule" id="PRU00335"/>
    </source>
</evidence>
<gene>
    <name evidence="4" type="ORF">H8S62_12785</name>
</gene>
<sequence>MNEKFFTLSQEKQDRIVNAAFRCFAENGYRRTVTDDIAAQAGISKGLLFHYFGNKRTLYDYLFQYGLQFVGERLRALYDWEREDLFAVVLRSARVKAEIVREYPFIFRFIMNAYYEEHGETGERIKEIYGDVVKRSVEQMMQKVDWSRLKAGADARQLLNVVIWCAEGFMLERQREGTTGDPDCLCRDFEAPMQMLRDAFYESEPSDPI</sequence>
<dbReference type="Gene3D" id="1.10.10.60">
    <property type="entry name" value="Homeodomain-like"/>
    <property type="match status" value="1"/>
</dbReference>
<accession>A0A8J6JPG3</accession>
<protein>
    <submittedName>
        <fullName evidence="4">TetR/AcrR family transcriptional regulator</fullName>
    </submittedName>
</protein>
<dbReference type="Proteomes" id="UP000607645">
    <property type="component" value="Unassembled WGS sequence"/>
</dbReference>
<reference evidence="4" key="1">
    <citation type="submission" date="2020-08" db="EMBL/GenBank/DDBJ databases">
        <title>Genome public.</title>
        <authorList>
            <person name="Liu C."/>
            <person name="Sun Q."/>
        </authorList>
    </citation>
    <scope>NUCLEOTIDE SEQUENCE</scope>
    <source>
        <strain evidence="4">NSJ-52</strain>
    </source>
</reference>
<name>A0A8J6JPG3_9FIRM</name>
<dbReference type="PANTHER" id="PTHR30055">
    <property type="entry name" value="HTH-TYPE TRANSCRIPTIONAL REGULATOR RUTR"/>
    <property type="match status" value="1"/>
</dbReference>
<dbReference type="PRINTS" id="PR00455">
    <property type="entry name" value="HTHTETR"/>
</dbReference>
<keyword evidence="5" id="KW-1185">Reference proteome</keyword>
<evidence type="ECO:0000256" key="1">
    <source>
        <dbReference type="ARBA" id="ARBA00023125"/>
    </source>
</evidence>
<dbReference type="PROSITE" id="PS50977">
    <property type="entry name" value="HTH_TETR_2"/>
    <property type="match status" value="1"/>
</dbReference>
<dbReference type="InterPro" id="IPR001647">
    <property type="entry name" value="HTH_TetR"/>
</dbReference>
<dbReference type="SUPFAM" id="SSF46689">
    <property type="entry name" value="Homeodomain-like"/>
    <property type="match status" value="1"/>
</dbReference>
<keyword evidence="1 2" id="KW-0238">DNA-binding</keyword>
<dbReference type="GO" id="GO:0003700">
    <property type="term" value="F:DNA-binding transcription factor activity"/>
    <property type="evidence" value="ECO:0007669"/>
    <property type="project" value="TreeGrafter"/>
</dbReference>
<comment type="caution">
    <text evidence="4">The sequence shown here is derived from an EMBL/GenBank/DDBJ whole genome shotgun (WGS) entry which is preliminary data.</text>
</comment>
<dbReference type="Pfam" id="PF00440">
    <property type="entry name" value="TetR_N"/>
    <property type="match status" value="1"/>
</dbReference>
<proteinExistence type="predicted"/>
<evidence type="ECO:0000313" key="4">
    <source>
        <dbReference type="EMBL" id="MBC5737880.1"/>
    </source>
</evidence>
<dbReference type="RefSeq" id="WP_186919686.1">
    <property type="nucleotide sequence ID" value="NZ_JACOPQ010000010.1"/>
</dbReference>
<dbReference type="InterPro" id="IPR009057">
    <property type="entry name" value="Homeodomain-like_sf"/>
</dbReference>
<dbReference type="Gene3D" id="1.10.357.10">
    <property type="entry name" value="Tetracycline Repressor, domain 2"/>
    <property type="match status" value="1"/>
</dbReference>